<accession>A0AAD9VBZ8</accession>
<reference evidence="2" key="2">
    <citation type="journal article" date="2023" name="Science">
        <title>Genomic signatures of disease resistance in endangered staghorn corals.</title>
        <authorList>
            <person name="Vollmer S.V."/>
            <person name="Selwyn J.D."/>
            <person name="Despard B.A."/>
            <person name="Roesel C.L."/>
        </authorList>
    </citation>
    <scope>NUCLEOTIDE SEQUENCE</scope>
    <source>
        <strain evidence="2">K2</strain>
    </source>
</reference>
<dbReference type="SUPFAM" id="SSF50370">
    <property type="entry name" value="Ricin B-like lectins"/>
    <property type="match status" value="1"/>
</dbReference>
<reference evidence="2" key="1">
    <citation type="journal article" date="2023" name="G3 (Bethesda)">
        <title>Whole genome assembly and annotation of the endangered Caribbean coral Acropora cervicornis.</title>
        <authorList>
            <person name="Selwyn J.D."/>
            <person name="Vollmer S.V."/>
        </authorList>
    </citation>
    <scope>NUCLEOTIDE SEQUENCE</scope>
    <source>
        <strain evidence="2">K2</strain>
    </source>
</reference>
<sequence>MLKHESHCLETRSEELGTPVLLLNCDEKNTNQHWEYDKSSNRIRHAGSGNCLDSKDHKEKGLVLNGCSDSFTQVWQFEVIL</sequence>
<evidence type="ECO:0000313" key="3">
    <source>
        <dbReference type="Proteomes" id="UP001249851"/>
    </source>
</evidence>
<feature type="domain" description="Ricin B lectin" evidence="1">
    <location>
        <begin position="5"/>
        <end position="75"/>
    </location>
</feature>
<comment type="caution">
    <text evidence="2">The sequence shown here is derived from an EMBL/GenBank/DDBJ whole genome shotgun (WGS) entry which is preliminary data.</text>
</comment>
<dbReference type="Pfam" id="PF00652">
    <property type="entry name" value="Ricin_B_lectin"/>
    <property type="match status" value="1"/>
</dbReference>
<dbReference type="Proteomes" id="UP001249851">
    <property type="component" value="Unassembled WGS sequence"/>
</dbReference>
<proteinExistence type="predicted"/>
<dbReference type="Gene3D" id="2.80.10.50">
    <property type="match status" value="1"/>
</dbReference>
<organism evidence="2 3">
    <name type="scientific">Acropora cervicornis</name>
    <name type="common">Staghorn coral</name>
    <dbReference type="NCBI Taxonomy" id="6130"/>
    <lineage>
        <taxon>Eukaryota</taxon>
        <taxon>Metazoa</taxon>
        <taxon>Cnidaria</taxon>
        <taxon>Anthozoa</taxon>
        <taxon>Hexacorallia</taxon>
        <taxon>Scleractinia</taxon>
        <taxon>Astrocoeniina</taxon>
        <taxon>Acroporidae</taxon>
        <taxon>Acropora</taxon>
    </lineage>
</organism>
<dbReference type="InterPro" id="IPR035992">
    <property type="entry name" value="Ricin_B-like_lectins"/>
</dbReference>
<protein>
    <submittedName>
        <fullName evidence="2">Polypeptide N-acetylgalactosaminyltransferase 2</fullName>
    </submittedName>
</protein>
<keyword evidence="3" id="KW-1185">Reference proteome</keyword>
<dbReference type="AlphaFoldDB" id="A0AAD9VBZ8"/>
<evidence type="ECO:0000313" key="2">
    <source>
        <dbReference type="EMBL" id="KAK2568759.1"/>
    </source>
</evidence>
<name>A0AAD9VBZ8_ACRCE</name>
<gene>
    <name evidence="2" type="ORF">P5673_006772</name>
</gene>
<dbReference type="PROSITE" id="PS50231">
    <property type="entry name" value="RICIN_B_LECTIN"/>
    <property type="match status" value="1"/>
</dbReference>
<evidence type="ECO:0000259" key="1">
    <source>
        <dbReference type="Pfam" id="PF00652"/>
    </source>
</evidence>
<dbReference type="InterPro" id="IPR000772">
    <property type="entry name" value="Ricin_B_lectin"/>
</dbReference>
<dbReference type="EMBL" id="JARQWQ010000011">
    <property type="protein sequence ID" value="KAK2568759.1"/>
    <property type="molecule type" value="Genomic_DNA"/>
</dbReference>